<dbReference type="InterPro" id="IPR015943">
    <property type="entry name" value="WD40/YVTN_repeat-like_dom_sf"/>
</dbReference>
<evidence type="ECO:0000313" key="8">
    <source>
        <dbReference type="EMBL" id="KAG2172226.1"/>
    </source>
</evidence>
<dbReference type="AlphaFoldDB" id="A0A8H7PE43"/>
<sequence>MSQKLSEYERERQKNIERNKELLKQLKVPSVGSKHGLPAAKKPEPAAKKSGAQHKVKPVKKEKVAPSRASARLRGIAADANNEEGLKRTAEEFRELQEAKKPKRVAKLEGQEHQDFLKILEDTKMDGKITVKIPNDGPPSDKVPKSLQEEASNLDIRHIWPTVKVTPERINFAAFHPSSTKILACAGDMSGSLGFWDVNAEKEDPDEEHPQPVVYTYRPHTRSVTCMMYNPGNASQLYTSSYDGTIQYFDMEKATFVNALEDKDSGLPFTNFDMTHDGQNIWFSTSDGTVGHYDRRSPKSKHSTYDLREKKVGCISLNLADQNYLACASNDRSATIWDVRHMKKNPKPLLEFEHGYAVSACYWSPNGKKLLTTSYDNRLRIMGTDKQIKDMELEHSIEHNNRTGKWVTLFRAKWNYNPSAFSHSHFCVASMNHPVEIYSGETGERICELYDPEKVTAVPAVCLFHPTSPKMMVLSGNGSGRMACWS</sequence>
<evidence type="ECO:0000256" key="1">
    <source>
        <dbReference type="ARBA" id="ARBA00005434"/>
    </source>
</evidence>
<dbReference type="Gene3D" id="2.130.10.10">
    <property type="entry name" value="YVTN repeat-like/Quinoprotein amine dehydrogenase"/>
    <property type="match status" value="1"/>
</dbReference>
<dbReference type="SMART" id="SM00320">
    <property type="entry name" value="WD40"/>
    <property type="match status" value="5"/>
</dbReference>
<dbReference type="Proteomes" id="UP000654370">
    <property type="component" value="Unassembled WGS sequence"/>
</dbReference>
<evidence type="ECO:0000313" key="9">
    <source>
        <dbReference type="Proteomes" id="UP000654370"/>
    </source>
</evidence>
<dbReference type="GO" id="GO:2000001">
    <property type="term" value="P:regulation of DNA damage checkpoint"/>
    <property type="evidence" value="ECO:0007669"/>
    <property type="project" value="TreeGrafter"/>
</dbReference>
<comment type="similarity">
    <text evidence="1 6">Belongs to the WD repeat DDB2/WDR76 family.</text>
</comment>
<dbReference type="GO" id="GO:0005634">
    <property type="term" value="C:nucleus"/>
    <property type="evidence" value="ECO:0007669"/>
    <property type="project" value="TreeGrafter"/>
</dbReference>
<evidence type="ECO:0000256" key="2">
    <source>
        <dbReference type="ARBA" id="ARBA00021132"/>
    </source>
</evidence>
<keyword evidence="9" id="KW-1185">Reference proteome</keyword>
<evidence type="ECO:0000256" key="5">
    <source>
        <dbReference type="PROSITE-ProRule" id="PRU00221"/>
    </source>
</evidence>
<dbReference type="SUPFAM" id="SSF50978">
    <property type="entry name" value="WD40 repeat-like"/>
    <property type="match status" value="1"/>
</dbReference>
<name>A0A8H7PE43_MORIS</name>
<dbReference type="InterPro" id="IPR050853">
    <property type="entry name" value="WD_repeat_DNA-damage-binding"/>
</dbReference>
<evidence type="ECO:0000256" key="6">
    <source>
        <dbReference type="RuleBase" id="RU365004"/>
    </source>
</evidence>
<comment type="function">
    <text evidence="6">DNA-binding protein that binds to both single- and double-stranded DNA. Binds preferentially to UV-damaged DNA. May be involved in DNA-metabolic processes.</text>
</comment>
<evidence type="ECO:0000256" key="4">
    <source>
        <dbReference type="ARBA" id="ARBA00022737"/>
    </source>
</evidence>
<feature type="repeat" description="WD" evidence="5">
    <location>
        <begin position="217"/>
        <end position="259"/>
    </location>
</feature>
<dbReference type="PANTHER" id="PTHR14773:SF0">
    <property type="entry name" value="WD REPEAT-CONTAINING PROTEIN 76"/>
    <property type="match status" value="1"/>
</dbReference>
<keyword evidence="6" id="KW-0238">DNA-binding</keyword>
<protein>
    <recommendedName>
        <fullName evidence="2 6">DNA damage-binding protein CMR1</fullName>
    </recommendedName>
</protein>
<keyword evidence="6" id="KW-0227">DNA damage</keyword>
<evidence type="ECO:0000256" key="7">
    <source>
        <dbReference type="SAM" id="MobiDB-lite"/>
    </source>
</evidence>
<gene>
    <name evidence="8" type="ORF">INT43_004767</name>
</gene>
<proteinExistence type="inferred from homology"/>
<feature type="region of interest" description="Disordered" evidence="7">
    <location>
        <begin position="1"/>
        <end position="76"/>
    </location>
</feature>
<accession>A0A8H7PE43</accession>
<dbReference type="EMBL" id="JAEPQZ010000017">
    <property type="protein sequence ID" value="KAG2172226.1"/>
    <property type="molecule type" value="Genomic_DNA"/>
</dbReference>
<dbReference type="GO" id="GO:0006974">
    <property type="term" value="P:DNA damage response"/>
    <property type="evidence" value="ECO:0007669"/>
    <property type="project" value="UniProtKB-KW"/>
</dbReference>
<keyword evidence="4" id="KW-0677">Repeat</keyword>
<dbReference type="PROSITE" id="PS50082">
    <property type="entry name" value="WD_REPEATS_2"/>
    <property type="match status" value="1"/>
</dbReference>
<feature type="compositionally biased region" description="Basic and acidic residues" evidence="7">
    <location>
        <begin position="1"/>
        <end position="24"/>
    </location>
</feature>
<comment type="caution">
    <text evidence="8">The sequence shown here is derived from an EMBL/GenBank/DDBJ whole genome shotgun (WGS) entry which is preliminary data.</text>
</comment>
<dbReference type="Pfam" id="PF00400">
    <property type="entry name" value="WD40"/>
    <property type="match status" value="3"/>
</dbReference>
<keyword evidence="3 5" id="KW-0853">WD repeat</keyword>
<evidence type="ECO:0000256" key="3">
    <source>
        <dbReference type="ARBA" id="ARBA00022574"/>
    </source>
</evidence>
<dbReference type="OrthoDB" id="9890280at2759"/>
<organism evidence="8 9">
    <name type="scientific">Mortierella isabellina</name>
    <name type="common">Filamentous fungus</name>
    <name type="synonym">Umbelopsis isabellina</name>
    <dbReference type="NCBI Taxonomy" id="91625"/>
    <lineage>
        <taxon>Eukaryota</taxon>
        <taxon>Fungi</taxon>
        <taxon>Fungi incertae sedis</taxon>
        <taxon>Mucoromycota</taxon>
        <taxon>Mucoromycotina</taxon>
        <taxon>Umbelopsidomycetes</taxon>
        <taxon>Umbelopsidales</taxon>
        <taxon>Umbelopsidaceae</taxon>
        <taxon>Umbelopsis</taxon>
    </lineage>
</organism>
<dbReference type="PANTHER" id="PTHR14773">
    <property type="entry name" value="WD REPEAT-CONTAINING PROTEIN 76"/>
    <property type="match status" value="1"/>
</dbReference>
<dbReference type="GO" id="GO:0003677">
    <property type="term" value="F:DNA binding"/>
    <property type="evidence" value="ECO:0007669"/>
    <property type="project" value="UniProtKB-UniRule"/>
</dbReference>
<reference evidence="8" key="1">
    <citation type="submission" date="2020-12" db="EMBL/GenBank/DDBJ databases">
        <title>Metabolic potential, ecology and presence of endohyphal bacteria is reflected in genomic diversity of Mucoromycotina.</title>
        <authorList>
            <person name="Muszewska A."/>
            <person name="Okrasinska A."/>
            <person name="Steczkiewicz K."/>
            <person name="Drgas O."/>
            <person name="Orlowska M."/>
            <person name="Perlinska-Lenart U."/>
            <person name="Aleksandrzak-Piekarczyk T."/>
            <person name="Szatraj K."/>
            <person name="Zielenkiewicz U."/>
            <person name="Pilsyk S."/>
            <person name="Malc E."/>
            <person name="Mieczkowski P."/>
            <person name="Kruszewska J.S."/>
            <person name="Biernat P."/>
            <person name="Pawlowska J."/>
        </authorList>
    </citation>
    <scope>NUCLEOTIDE SEQUENCE</scope>
    <source>
        <strain evidence="8">WA0000067209</strain>
    </source>
</reference>
<dbReference type="InterPro" id="IPR001680">
    <property type="entry name" value="WD40_rpt"/>
</dbReference>
<dbReference type="InterPro" id="IPR036322">
    <property type="entry name" value="WD40_repeat_dom_sf"/>
</dbReference>